<dbReference type="Proteomes" id="UP000736164">
    <property type="component" value="Unassembled WGS sequence"/>
</dbReference>
<dbReference type="InterPro" id="IPR055284">
    <property type="entry name" value="Galaxin-like"/>
</dbReference>
<feature type="region of interest" description="Disordered" evidence="1">
    <location>
        <begin position="450"/>
        <end position="509"/>
    </location>
</feature>
<feature type="compositionally biased region" description="Basic and acidic residues" evidence="1">
    <location>
        <begin position="489"/>
        <end position="500"/>
    </location>
</feature>
<feature type="region of interest" description="Disordered" evidence="1">
    <location>
        <begin position="265"/>
        <end position="289"/>
    </location>
</feature>
<dbReference type="PANTHER" id="PTHR34490">
    <property type="entry name" value="PROTEIN CBG12054-RELATED"/>
    <property type="match status" value="1"/>
</dbReference>
<dbReference type="InterPro" id="IPR056601">
    <property type="entry name" value="Galaxin_dom"/>
</dbReference>
<evidence type="ECO:0000313" key="3">
    <source>
        <dbReference type="EMBL" id="MBN3319114.1"/>
    </source>
</evidence>
<feature type="non-terminal residue" evidence="3">
    <location>
        <position position="1"/>
    </location>
</feature>
<feature type="compositionally biased region" description="Basic and acidic residues" evidence="1">
    <location>
        <begin position="366"/>
        <end position="375"/>
    </location>
</feature>
<evidence type="ECO:0000259" key="2">
    <source>
        <dbReference type="Pfam" id="PF24748"/>
    </source>
</evidence>
<proteinExistence type="predicted"/>
<evidence type="ECO:0000313" key="4">
    <source>
        <dbReference type="Proteomes" id="UP000736164"/>
    </source>
</evidence>
<reference evidence="3" key="1">
    <citation type="journal article" date="2021" name="Cell">
        <title>Tracing the genetic footprints of vertebrate landing in non-teleost ray-finned fishes.</title>
        <authorList>
            <person name="Bi X."/>
            <person name="Wang K."/>
            <person name="Yang L."/>
            <person name="Pan H."/>
            <person name="Jiang H."/>
            <person name="Wei Q."/>
            <person name="Fang M."/>
            <person name="Yu H."/>
            <person name="Zhu C."/>
            <person name="Cai Y."/>
            <person name="He Y."/>
            <person name="Gan X."/>
            <person name="Zeng H."/>
            <person name="Yu D."/>
            <person name="Zhu Y."/>
            <person name="Jiang H."/>
            <person name="Qiu Q."/>
            <person name="Yang H."/>
            <person name="Zhang Y.E."/>
            <person name="Wang W."/>
            <person name="Zhu M."/>
            <person name="He S."/>
            <person name="Zhang G."/>
        </authorList>
    </citation>
    <scope>NUCLEOTIDE SEQUENCE</scope>
    <source>
        <strain evidence="3">Allg_001</strain>
    </source>
</reference>
<feature type="domain" description="Galaxin-like repeats" evidence="2">
    <location>
        <begin position="3"/>
        <end position="134"/>
    </location>
</feature>
<dbReference type="AlphaFoldDB" id="A0A8J7TD46"/>
<comment type="caution">
    <text evidence="3">The sequence shown here is derived from an EMBL/GenBank/DDBJ whole genome shotgun (WGS) entry which is preliminary data.</text>
</comment>
<accession>A0A8J7TD46</accession>
<name>A0A8J7TD46_ATRSP</name>
<feature type="domain" description="Galaxin-like repeats" evidence="2">
    <location>
        <begin position="141"/>
        <end position="234"/>
    </location>
</feature>
<dbReference type="PANTHER" id="PTHR34490:SF3">
    <property type="entry name" value="GALAXIN-LIKE ISOFORM X2"/>
    <property type="match status" value="1"/>
</dbReference>
<feature type="non-terminal residue" evidence="3">
    <location>
        <position position="509"/>
    </location>
</feature>
<dbReference type="EMBL" id="JAAWVO010043183">
    <property type="protein sequence ID" value="MBN3319114.1"/>
    <property type="molecule type" value="Genomic_DNA"/>
</dbReference>
<evidence type="ECO:0000256" key="1">
    <source>
        <dbReference type="SAM" id="MobiDB-lite"/>
    </source>
</evidence>
<feature type="region of interest" description="Disordered" evidence="1">
    <location>
        <begin position="352"/>
        <end position="375"/>
    </location>
</feature>
<organism evidence="3 4">
    <name type="scientific">Atractosteus spatula</name>
    <name type="common">Alligator gar</name>
    <name type="synonym">Lepisosteus spatula</name>
    <dbReference type="NCBI Taxonomy" id="7917"/>
    <lineage>
        <taxon>Eukaryota</taxon>
        <taxon>Metazoa</taxon>
        <taxon>Chordata</taxon>
        <taxon>Craniata</taxon>
        <taxon>Vertebrata</taxon>
        <taxon>Euteleostomi</taxon>
        <taxon>Actinopterygii</taxon>
        <taxon>Neopterygii</taxon>
        <taxon>Holostei</taxon>
        <taxon>Semionotiformes</taxon>
        <taxon>Lepisosteidae</taxon>
        <taxon>Atractosteus</taxon>
    </lineage>
</organism>
<keyword evidence="4" id="KW-1185">Reference proteome</keyword>
<protein>
    <submittedName>
        <fullName evidence="3">GXN protein</fullName>
    </submittedName>
</protein>
<sequence length="509" mass="56092">MLCCGSEAYSPSKDSCCLGHLTMGVNEMVSDCCGRKAYYPLSQLCCDGEIREQEPHHACCGTEVYNTQTQACCGRQRNLTLSLRHPHDSCCGDILYNQETETCCADLKVRPVSEGSRCCVSTPYHPNITECVKGTGLAGGRCCNSVGYNPSTHICCAGNITEKEQGVPYQCCGGAAYNVLDHVCLNGTLYKDRGQELSSHRPVVLRDPCYAEQHCCRHLPFDPAVKLCCSGHRRAHTTNICPLIVPLHLDGRTWSRLLKKETSKEMTVRSKSGVRQPSPPLAAPLTSRAHIWQDTGSAARGSRQEQPRLRAARGLSGALLGTPGSEEQRGSTLFLRWWPRESHARQCLRRRRVQQRAVTGDPSVSAEERRPLSRRVEREGRPLDLRERMIEWRNARLLGEAFVRLEGPQGPRTPAHSDQSITFAVTVQPKELAKVEVHCSLRPLQVAQTPLSAARVRETAPAAQDSGSTGSRSPPAGAVGRQPSTPGQGEERPWGHRAGPEDQLQIWHD</sequence>
<gene>
    <name evidence="3" type="primary">Gxn</name>
    <name evidence="3" type="ORF">GTO95_0009012</name>
</gene>
<dbReference type="Pfam" id="PF24748">
    <property type="entry name" value="Galaxin_repeat"/>
    <property type="match status" value="2"/>
</dbReference>